<name>A0A2K8KUZ1_MARES</name>
<keyword evidence="4 8" id="KW-0812">Transmembrane</keyword>
<keyword evidence="3" id="KW-1003">Cell membrane</keyword>
<organism evidence="10 11">
    <name type="scientific">Mariprofundus aestuarium</name>
    <dbReference type="NCBI Taxonomy" id="1921086"/>
    <lineage>
        <taxon>Bacteria</taxon>
        <taxon>Pseudomonadati</taxon>
        <taxon>Pseudomonadota</taxon>
        <taxon>Candidatius Mariprofundia</taxon>
        <taxon>Mariprofundales</taxon>
        <taxon>Mariprofundaceae</taxon>
        <taxon>Mariprofundus</taxon>
    </lineage>
</organism>
<evidence type="ECO:0000256" key="6">
    <source>
        <dbReference type="ARBA" id="ARBA00023136"/>
    </source>
</evidence>
<gene>
    <name evidence="10" type="ORF">Ga0123461_0114</name>
</gene>
<dbReference type="InterPro" id="IPR036737">
    <property type="entry name" value="OmpA-like_sf"/>
</dbReference>
<evidence type="ECO:0000256" key="2">
    <source>
        <dbReference type="ARBA" id="ARBA00008914"/>
    </source>
</evidence>
<keyword evidence="6 7" id="KW-0472">Membrane</keyword>
<dbReference type="Gene3D" id="3.30.1330.60">
    <property type="entry name" value="OmpA-like domain"/>
    <property type="match status" value="1"/>
</dbReference>
<sequence length="245" mass="27073">MARKREKKTPEKVDTEGWVMTFGDLISLMLTFFVLIVSMSTMDNLTLKEISDQAAVGISVFDRGSSTDLDITPIVDNNQEISMQEMLLAARQKANRMLSNSEWKSKVNARVVKDKFMFSLPSSVLFSEGGANLKEQDIVILRRLARLLASTPGHIRVEGHTSSDALPSGSTYPDAWSLSLARAASVLHVLEAEGVSHARLSLVGYGPSKPVSALNSVFSRAKNRRVDIVLYEPQAKKRAKKQPRL</sequence>
<comment type="similarity">
    <text evidence="2">Belongs to the MotB family.</text>
</comment>
<dbReference type="KEGG" id="maes:Ga0123461_0114"/>
<evidence type="ECO:0000256" key="7">
    <source>
        <dbReference type="PROSITE-ProRule" id="PRU00473"/>
    </source>
</evidence>
<evidence type="ECO:0000256" key="1">
    <source>
        <dbReference type="ARBA" id="ARBA00004162"/>
    </source>
</evidence>
<keyword evidence="5 8" id="KW-1133">Transmembrane helix</keyword>
<feature type="domain" description="OmpA-like" evidence="9">
    <location>
        <begin position="113"/>
        <end position="234"/>
    </location>
</feature>
<dbReference type="CDD" id="cd07185">
    <property type="entry name" value="OmpA_C-like"/>
    <property type="match status" value="1"/>
</dbReference>
<evidence type="ECO:0000256" key="8">
    <source>
        <dbReference type="SAM" id="Phobius"/>
    </source>
</evidence>
<keyword evidence="11" id="KW-1185">Reference proteome</keyword>
<dbReference type="InterPro" id="IPR050330">
    <property type="entry name" value="Bact_OuterMem_StrucFunc"/>
</dbReference>
<evidence type="ECO:0000313" key="10">
    <source>
        <dbReference type="EMBL" id="ATX78567.1"/>
    </source>
</evidence>
<evidence type="ECO:0000256" key="5">
    <source>
        <dbReference type="ARBA" id="ARBA00022989"/>
    </source>
</evidence>
<dbReference type="Proteomes" id="UP000231701">
    <property type="component" value="Chromosome"/>
</dbReference>
<evidence type="ECO:0000256" key="3">
    <source>
        <dbReference type="ARBA" id="ARBA00022475"/>
    </source>
</evidence>
<dbReference type="SUPFAM" id="SSF103088">
    <property type="entry name" value="OmpA-like"/>
    <property type="match status" value="1"/>
</dbReference>
<evidence type="ECO:0000313" key="11">
    <source>
        <dbReference type="Proteomes" id="UP000231701"/>
    </source>
</evidence>
<proteinExistence type="inferred from homology"/>
<dbReference type="InterPro" id="IPR006665">
    <property type="entry name" value="OmpA-like"/>
</dbReference>
<dbReference type="PROSITE" id="PS51123">
    <property type="entry name" value="OMPA_2"/>
    <property type="match status" value="1"/>
</dbReference>
<dbReference type="Pfam" id="PF00691">
    <property type="entry name" value="OmpA"/>
    <property type="match status" value="1"/>
</dbReference>
<dbReference type="EMBL" id="CP018799">
    <property type="protein sequence ID" value="ATX78567.1"/>
    <property type="molecule type" value="Genomic_DNA"/>
</dbReference>
<dbReference type="PANTHER" id="PTHR30329">
    <property type="entry name" value="STATOR ELEMENT OF FLAGELLAR MOTOR COMPLEX"/>
    <property type="match status" value="1"/>
</dbReference>
<dbReference type="OrthoDB" id="5292153at2"/>
<protein>
    <submittedName>
        <fullName evidence="10">Chemotaxis protein MotB</fullName>
    </submittedName>
</protein>
<dbReference type="PANTHER" id="PTHR30329:SF21">
    <property type="entry name" value="LIPOPROTEIN YIAD-RELATED"/>
    <property type="match status" value="1"/>
</dbReference>
<dbReference type="GO" id="GO:0005886">
    <property type="term" value="C:plasma membrane"/>
    <property type="evidence" value="ECO:0007669"/>
    <property type="project" value="UniProtKB-SubCell"/>
</dbReference>
<dbReference type="AlphaFoldDB" id="A0A2K8KUZ1"/>
<dbReference type="RefSeq" id="WP_100276563.1">
    <property type="nucleotide sequence ID" value="NZ_CP018799.1"/>
</dbReference>
<evidence type="ECO:0000259" key="9">
    <source>
        <dbReference type="PROSITE" id="PS51123"/>
    </source>
</evidence>
<dbReference type="InterPro" id="IPR025713">
    <property type="entry name" value="MotB-like_N_dom"/>
</dbReference>
<feature type="transmembrane region" description="Helical" evidence="8">
    <location>
        <begin position="21"/>
        <end position="42"/>
    </location>
</feature>
<reference evidence="10 11" key="1">
    <citation type="submission" date="2016-12" db="EMBL/GenBank/DDBJ databases">
        <title>Isolation and genomic insights into novel planktonic Zetaproteobacteria from stratified waters of the Chesapeake Bay.</title>
        <authorList>
            <person name="McAllister S.M."/>
            <person name="Kato S."/>
            <person name="Chan C.S."/>
            <person name="Chiu B.K."/>
            <person name="Field E.K."/>
        </authorList>
    </citation>
    <scope>NUCLEOTIDE SEQUENCE [LARGE SCALE GENOMIC DNA]</scope>
    <source>
        <strain evidence="10 11">CP-5</strain>
    </source>
</reference>
<comment type="subcellular location">
    <subcellularLocation>
        <location evidence="1">Cell membrane</location>
        <topology evidence="1">Single-pass membrane protein</topology>
    </subcellularLocation>
</comment>
<evidence type="ECO:0000256" key="4">
    <source>
        <dbReference type="ARBA" id="ARBA00022692"/>
    </source>
</evidence>
<accession>A0A2K8KUZ1</accession>
<dbReference type="Pfam" id="PF13677">
    <property type="entry name" value="MotB_plug"/>
    <property type="match status" value="1"/>
</dbReference>